<proteinExistence type="predicted"/>
<feature type="region of interest" description="Disordered" evidence="1">
    <location>
        <begin position="67"/>
        <end position="91"/>
    </location>
</feature>
<sequence length="91" mass="9631">MTSTIENTGGHPTVLPPPGLNGRAVAARMDAPPCRHCQEPLTPDPIWGPVHASGGYLCLGPNGETMTSPATLPEGWRPTVRPVTHAHEEPH</sequence>
<protein>
    <submittedName>
        <fullName evidence="2">Uncharacterized protein</fullName>
    </submittedName>
</protein>
<keyword evidence="3" id="KW-1185">Reference proteome</keyword>
<dbReference type="AlphaFoldDB" id="A0A8J7GTY8"/>
<evidence type="ECO:0000313" key="3">
    <source>
        <dbReference type="Proteomes" id="UP000622552"/>
    </source>
</evidence>
<comment type="caution">
    <text evidence="2">The sequence shown here is derived from an EMBL/GenBank/DDBJ whole genome shotgun (WGS) entry which is preliminary data.</text>
</comment>
<evidence type="ECO:0000256" key="1">
    <source>
        <dbReference type="SAM" id="MobiDB-lite"/>
    </source>
</evidence>
<name>A0A8J7GTY8_9ACTN</name>
<evidence type="ECO:0000313" key="2">
    <source>
        <dbReference type="EMBL" id="MBG6139445.1"/>
    </source>
</evidence>
<reference evidence="2" key="1">
    <citation type="submission" date="2020-11" db="EMBL/GenBank/DDBJ databases">
        <title>Sequencing the genomes of 1000 actinobacteria strains.</title>
        <authorList>
            <person name="Klenk H.-P."/>
        </authorList>
    </citation>
    <scope>NUCLEOTIDE SEQUENCE</scope>
    <source>
        <strain evidence="2">DSM 45356</strain>
    </source>
</reference>
<organism evidence="2 3">
    <name type="scientific">Longispora fulva</name>
    <dbReference type="NCBI Taxonomy" id="619741"/>
    <lineage>
        <taxon>Bacteria</taxon>
        <taxon>Bacillati</taxon>
        <taxon>Actinomycetota</taxon>
        <taxon>Actinomycetes</taxon>
        <taxon>Micromonosporales</taxon>
        <taxon>Micromonosporaceae</taxon>
        <taxon>Longispora</taxon>
    </lineage>
</organism>
<gene>
    <name evidence="2" type="ORF">IW245_005639</name>
</gene>
<dbReference type="EMBL" id="JADOUF010000001">
    <property type="protein sequence ID" value="MBG6139445.1"/>
    <property type="molecule type" value="Genomic_DNA"/>
</dbReference>
<dbReference type="Proteomes" id="UP000622552">
    <property type="component" value="Unassembled WGS sequence"/>
</dbReference>
<accession>A0A8J7GTY8</accession>
<dbReference type="RefSeq" id="WP_197006100.1">
    <property type="nucleotide sequence ID" value="NZ_BONS01000012.1"/>
</dbReference>
<feature type="region of interest" description="Disordered" evidence="1">
    <location>
        <begin position="1"/>
        <end position="23"/>
    </location>
</feature>